<comment type="caution">
    <text evidence="2">The sequence shown here is derived from an EMBL/GenBank/DDBJ whole genome shotgun (WGS) entry which is preliminary data.</text>
</comment>
<keyword evidence="3" id="KW-1185">Reference proteome</keyword>
<evidence type="ECO:0008006" key="4">
    <source>
        <dbReference type="Google" id="ProtNLM"/>
    </source>
</evidence>
<dbReference type="RefSeq" id="WP_146159304.1">
    <property type="nucleotide sequence ID" value="NZ_PVZC01000001.1"/>
</dbReference>
<proteinExistence type="predicted"/>
<protein>
    <recommendedName>
        <fullName evidence="4">Lipoprotein LpqN</fullName>
    </recommendedName>
</protein>
<accession>A0A2T0QCG9</accession>
<reference evidence="2 3" key="1">
    <citation type="submission" date="2018-03" db="EMBL/GenBank/DDBJ databases">
        <title>Genomic Encyclopedia of Archaeal and Bacterial Type Strains, Phase II (KMG-II): from individual species to whole genera.</title>
        <authorList>
            <person name="Goeker M."/>
        </authorList>
    </citation>
    <scope>NUCLEOTIDE SEQUENCE [LARGE SCALE GENOMIC DNA]</scope>
    <source>
        <strain evidence="2 3">DSM 45601</strain>
    </source>
</reference>
<name>A0A2T0QCG9_9ACTN</name>
<dbReference type="EMBL" id="PVZC01000001">
    <property type="protein sequence ID" value="PRY01605.1"/>
    <property type="molecule type" value="Genomic_DNA"/>
</dbReference>
<keyword evidence="1" id="KW-0732">Signal</keyword>
<organism evidence="2 3">
    <name type="scientific">Allonocardiopsis opalescens</name>
    <dbReference type="NCBI Taxonomy" id="1144618"/>
    <lineage>
        <taxon>Bacteria</taxon>
        <taxon>Bacillati</taxon>
        <taxon>Actinomycetota</taxon>
        <taxon>Actinomycetes</taxon>
        <taxon>Streptosporangiales</taxon>
        <taxon>Allonocardiopsis</taxon>
    </lineage>
</organism>
<evidence type="ECO:0000313" key="2">
    <source>
        <dbReference type="EMBL" id="PRY01605.1"/>
    </source>
</evidence>
<feature type="signal peptide" evidence="1">
    <location>
        <begin position="1"/>
        <end position="47"/>
    </location>
</feature>
<evidence type="ECO:0000256" key="1">
    <source>
        <dbReference type="SAM" id="SignalP"/>
    </source>
</evidence>
<gene>
    <name evidence="2" type="ORF">CLV72_101188</name>
</gene>
<dbReference type="Proteomes" id="UP000237846">
    <property type="component" value="Unassembled WGS sequence"/>
</dbReference>
<evidence type="ECO:0000313" key="3">
    <source>
        <dbReference type="Proteomes" id="UP000237846"/>
    </source>
</evidence>
<feature type="chain" id="PRO_5015480266" description="Lipoprotein LpqN" evidence="1">
    <location>
        <begin position="48"/>
        <end position="219"/>
    </location>
</feature>
<dbReference type="AlphaFoldDB" id="A0A2T0QCG9"/>
<sequence length="219" mass="23095">MGRLLMMYGSAPTDPENVISAMPSTWTRAAMAALVTLALAGCSNAGADPAAPAQSNAADDAAAAAPVPEGFISSSAGPLDFAYPETWEPIPEENATEGDAAGFRLVEDDRLLGIMRIFSEPYDGTPAEAMISGHYAGIMFQTPTTHQGSGAIEVPGATQAAEVRYTYGIGEDERDNGRAHDVTVIENDETAWFVLIQGRIEAMTPELTQQIVDTITVQS</sequence>